<name>A0A5E4MAT9_9HEMI</name>
<proteinExistence type="predicted"/>
<feature type="signal peptide" evidence="1">
    <location>
        <begin position="1"/>
        <end position="23"/>
    </location>
</feature>
<reference evidence="2 3" key="1">
    <citation type="submission" date="2019-08" db="EMBL/GenBank/DDBJ databases">
        <authorList>
            <person name="Alioto T."/>
            <person name="Alioto T."/>
            <person name="Gomez Garrido J."/>
        </authorList>
    </citation>
    <scope>NUCLEOTIDE SEQUENCE [LARGE SCALE GENOMIC DNA]</scope>
</reference>
<evidence type="ECO:0000313" key="3">
    <source>
        <dbReference type="Proteomes" id="UP000325440"/>
    </source>
</evidence>
<evidence type="ECO:0000313" key="2">
    <source>
        <dbReference type="EMBL" id="VVC27001.1"/>
    </source>
</evidence>
<feature type="chain" id="PRO_5022897937" evidence="1">
    <location>
        <begin position="24"/>
        <end position="102"/>
    </location>
</feature>
<keyword evidence="1" id="KW-0732">Signal</keyword>
<dbReference type="AlphaFoldDB" id="A0A5E4MAT9"/>
<accession>A0A5E4MAT9</accession>
<dbReference type="EMBL" id="CABPRJ010000056">
    <property type="protein sequence ID" value="VVC27001.1"/>
    <property type="molecule type" value="Genomic_DNA"/>
</dbReference>
<dbReference type="Proteomes" id="UP000325440">
    <property type="component" value="Unassembled WGS sequence"/>
</dbReference>
<gene>
    <name evidence="2" type="ORF">CINCED_3A021333</name>
</gene>
<protein>
    <submittedName>
        <fullName evidence="2">Uncharacterized protein</fullName>
    </submittedName>
</protein>
<organism evidence="2 3">
    <name type="scientific">Cinara cedri</name>
    <dbReference type="NCBI Taxonomy" id="506608"/>
    <lineage>
        <taxon>Eukaryota</taxon>
        <taxon>Metazoa</taxon>
        <taxon>Ecdysozoa</taxon>
        <taxon>Arthropoda</taxon>
        <taxon>Hexapoda</taxon>
        <taxon>Insecta</taxon>
        <taxon>Pterygota</taxon>
        <taxon>Neoptera</taxon>
        <taxon>Paraneoptera</taxon>
        <taxon>Hemiptera</taxon>
        <taxon>Sternorrhyncha</taxon>
        <taxon>Aphidomorpha</taxon>
        <taxon>Aphidoidea</taxon>
        <taxon>Aphididae</taxon>
        <taxon>Lachninae</taxon>
        <taxon>Cinara</taxon>
    </lineage>
</organism>
<sequence>MSANKLLMLMLSVLVVMISFVFALPTPADTETMKPAETSHLSFRFGGYPGYGYGFDGGYGYDSGYGYGGYRGGIGLSINSPYYNAYRSGYMMNRYPEHIFFK</sequence>
<evidence type="ECO:0000256" key="1">
    <source>
        <dbReference type="SAM" id="SignalP"/>
    </source>
</evidence>
<keyword evidence="3" id="KW-1185">Reference proteome</keyword>